<comment type="caution">
    <text evidence="5">The sequence shown here is derived from an EMBL/GenBank/DDBJ whole genome shotgun (WGS) entry which is preliminary data.</text>
</comment>
<organism evidence="5 6">
    <name type="scientific">Pleurostoma richardsiae</name>
    <dbReference type="NCBI Taxonomy" id="41990"/>
    <lineage>
        <taxon>Eukaryota</taxon>
        <taxon>Fungi</taxon>
        <taxon>Dikarya</taxon>
        <taxon>Ascomycota</taxon>
        <taxon>Pezizomycotina</taxon>
        <taxon>Sordariomycetes</taxon>
        <taxon>Sordariomycetidae</taxon>
        <taxon>Calosphaeriales</taxon>
        <taxon>Pleurostomataceae</taxon>
        <taxon>Pleurostoma</taxon>
    </lineage>
</organism>
<dbReference type="Proteomes" id="UP001174694">
    <property type="component" value="Unassembled WGS sequence"/>
</dbReference>
<evidence type="ECO:0000313" key="6">
    <source>
        <dbReference type="Proteomes" id="UP001174694"/>
    </source>
</evidence>
<keyword evidence="2" id="KW-0539">Nucleus</keyword>
<dbReference type="EMBL" id="JANBVO010000061">
    <property type="protein sequence ID" value="KAJ9132083.1"/>
    <property type="molecule type" value="Genomic_DNA"/>
</dbReference>
<dbReference type="GO" id="GO:0003677">
    <property type="term" value="F:DNA binding"/>
    <property type="evidence" value="ECO:0007669"/>
    <property type="project" value="InterPro"/>
</dbReference>
<dbReference type="Pfam" id="PF04082">
    <property type="entry name" value="Fungal_trans"/>
    <property type="match status" value="1"/>
</dbReference>
<dbReference type="GO" id="GO:0006351">
    <property type="term" value="P:DNA-templated transcription"/>
    <property type="evidence" value="ECO:0007669"/>
    <property type="project" value="InterPro"/>
</dbReference>
<dbReference type="AlphaFoldDB" id="A0AA38VDI8"/>
<sequence>MGPLSPAASTGPVRRRNGRQQASNAALTAATASPIATQAEPVLSPRRLEKCLAVLGHVPPPQEGEALFAKHINPNDGWVRFAGKRLVHSLYATFGHYFSKNRKQEHLAELAKIICRNTMRPLPEDETDADRWLSSFSGLNLRWDSLGILFTYWGLGAVASGGWRQPPEAAASKSPDTIVVYRNCAELCIELCRGVCSPNGLLVYLYYKNMIMESGISGDSSPSLWTLHGETVALASCLGMHAASGDFPYKPTASSEAKRRTFAVIFNIDKVIASFSGRPPLIGRRYALSPLPLDLSDEALLSDGETLARAVAALDDKGWNVDGKLYSTTILRARATLARSKDEVMEIALGDPECNPRYDPVDALLDLKSRELKIELQFPSFLVFTHDDVKNPGVDGSMLYTKALIHLEHLQTIFFIERLLVQRGHDSYEDLLAVSYEMVSVTLIFWTHMDRLEGLHGDFEWLVMAFAAPAGGILCMELLKPAQQTTARGISRSSIIQQLSLLVGFLGWVKPCAPNSDICNSCKTVIQHVLDQTLNGLPASIEPTLDTLDFDLSSSNLNDYFNFGLLDTFDWLRSDIPPGH</sequence>
<dbReference type="GO" id="GO:0005634">
    <property type="term" value="C:nucleus"/>
    <property type="evidence" value="ECO:0007669"/>
    <property type="project" value="UniProtKB-SubCell"/>
</dbReference>
<accession>A0AA38VDI8</accession>
<protein>
    <submittedName>
        <fullName evidence="5">Zinc finger transcription factor YRR1</fullName>
    </submittedName>
</protein>
<dbReference type="GO" id="GO:0008270">
    <property type="term" value="F:zinc ion binding"/>
    <property type="evidence" value="ECO:0007669"/>
    <property type="project" value="InterPro"/>
</dbReference>
<dbReference type="PANTHER" id="PTHR31001:SF40">
    <property type="entry name" value="ZN(II)2CYS6 TRANSCRIPTION FACTOR (EUROFUNG)"/>
    <property type="match status" value="1"/>
</dbReference>
<comment type="subcellular location">
    <subcellularLocation>
        <location evidence="1">Nucleus</location>
    </subcellularLocation>
</comment>
<dbReference type="InterPro" id="IPR050613">
    <property type="entry name" value="Sec_Metabolite_Reg"/>
</dbReference>
<evidence type="ECO:0000313" key="5">
    <source>
        <dbReference type="EMBL" id="KAJ9132083.1"/>
    </source>
</evidence>
<gene>
    <name evidence="5" type="ORF">NKR23_g11444</name>
</gene>
<feature type="region of interest" description="Disordered" evidence="3">
    <location>
        <begin position="1"/>
        <end position="31"/>
    </location>
</feature>
<evidence type="ECO:0000256" key="3">
    <source>
        <dbReference type="SAM" id="MobiDB-lite"/>
    </source>
</evidence>
<proteinExistence type="predicted"/>
<feature type="domain" description="Xylanolytic transcriptional activator regulatory" evidence="4">
    <location>
        <begin position="224"/>
        <end position="298"/>
    </location>
</feature>
<dbReference type="CDD" id="cd12148">
    <property type="entry name" value="fungal_TF_MHR"/>
    <property type="match status" value="1"/>
</dbReference>
<evidence type="ECO:0000256" key="2">
    <source>
        <dbReference type="ARBA" id="ARBA00023242"/>
    </source>
</evidence>
<keyword evidence="6" id="KW-1185">Reference proteome</keyword>
<feature type="compositionally biased region" description="Low complexity" evidence="3">
    <location>
        <begin position="22"/>
        <end position="31"/>
    </location>
</feature>
<reference evidence="5" key="1">
    <citation type="submission" date="2022-07" db="EMBL/GenBank/DDBJ databases">
        <title>Fungi with potential for degradation of polypropylene.</title>
        <authorList>
            <person name="Gostincar C."/>
        </authorList>
    </citation>
    <scope>NUCLEOTIDE SEQUENCE</scope>
    <source>
        <strain evidence="5">EXF-13308</strain>
    </source>
</reference>
<dbReference type="PANTHER" id="PTHR31001">
    <property type="entry name" value="UNCHARACTERIZED TRANSCRIPTIONAL REGULATORY PROTEIN"/>
    <property type="match status" value="1"/>
</dbReference>
<dbReference type="SMART" id="SM00906">
    <property type="entry name" value="Fungal_trans"/>
    <property type="match status" value="1"/>
</dbReference>
<dbReference type="InterPro" id="IPR007219">
    <property type="entry name" value="XnlR_reg_dom"/>
</dbReference>
<evidence type="ECO:0000256" key="1">
    <source>
        <dbReference type="ARBA" id="ARBA00004123"/>
    </source>
</evidence>
<name>A0AA38VDI8_9PEZI</name>
<evidence type="ECO:0000259" key="4">
    <source>
        <dbReference type="SMART" id="SM00906"/>
    </source>
</evidence>